<evidence type="ECO:0000256" key="1">
    <source>
        <dbReference type="ARBA" id="ARBA00009063"/>
    </source>
</evidence>
<dbReference type="GO" id="GO:0006886">
    <property type="term" value="P:intracellular protein transport"/>
    <property type="evidence" value="ECO:0007669"/>
    <property type="project" value="InterPro"/>
</dbReference>
<dbReference type="Pfam" id="PF14523">
    <property type="entry name" value="Syntaxin_2"/>
    <property type="match status" value="1"/>
</dbReference>
<dbReference type="InParanoid" id="A0A3Q1EV24"/>
<dbReference type="PROSITE" id="PS50192">
    <property type="entry name" value="T_SNARE"/>
    <property type="match status" value="1"/>
</dbReference>
<dbReference type="AlphaFoldDB" id="A0A3Q1EV24"/>
<feature type="domain" description="T-SNARE coiled-coil homology" evidence="5">
    <location>
        <begin position="163"/>
        <end position="225"/>
    </location>
</feature>
<accession>A0A3Q1EV24</accession>
<dbReference type="GO" id="GO:0030672">
    <property type="term" value="C:synaptic vesicle membrane"/>
    <property type="evidence" value="ECO:0007669"/>
    <property type="project" value="TreeGrafter"/>
</dbReference>
<dbReference type="InterPro" id="IPR006012">
    <property type="entry name" value="Syntaxin/epimorphin_CS"/>
</dbReference>
<reference evidence="6" key="1">
    <citation type="submission" date="2025-08" db="UniProtKB">
        <authorList>
            <consortium name="Ensembl"/>
        </authorList>
    </citation>
    <scope>IDENTIFICATION</scope>
</reference>
<evidence type="ECO:0000256" key="4">
    <source>
        <dbReference type="SAM" id="Coils"/>
    </source>
</evidence>
<dbReference type="Ensembl" id="ENSAPOT00000004152.1">
    <property type="protein sequence ID" value="ENSAPOP00000007899.1"/>
    <property type="gene ID" value="ENSAPOG00000009977.1"/>
</dbReference>
<dbReference type="FunFam" id="1.20.58.70:FF:000009">
    <property type="entry name" value="Syntaxin 12"/>
    <property type="match status" value="1"/>
</dbReference>
<dbReference type="FunCoup" id="A0A3Q1EV24">
    <property type="interactions" value="1679"/>
</dbReference>
<comment type="similarity">
    <text evidence="1 3">Belongs to the syntaxin family.</text>
</comment>
<protein>
    <submittedName>
        <fullName evidence="6">Syntaxin 12</fullName>
    </submittedName>
</protein>
<dbReference type="PROSITE" id="PS00914">
    <property type="entry name" value="SYNTAXIN"/>
    <property type="match status" value="1"/>
</dbReference>
<dbReference type="PANTHER" id="PTHR19957">
    <property type="entry name" value="SYNTAXIN"/>
    <property type="match status" value="1"/>
</dbReference>
<dbReference type="PANTHER" id="PTHR19957:SF88">
    <property type="entry name" value="SYNTAXIN-12"/>
    <property type="match status" value="1"/>
</dbReference>
<dbReference type="GO" id="GO:0048278">
    <property type="term" value="P:vesicle docking"/>
    <property type="evidence" value="ECO:0007669"/>
    <property type="project" value="TreeGrafter"/>
</dbReference>
<evidence type="ECO:0000256" key="2">
    <source>
        <dbReference type="ARBA" id="ARBA00023054"/>
    </source>
</evidence>
<reference evidence="6" key="2">
    <citation type="submission" date="2025-09" db="UniProtKB">
        <authorList>
            <consortium name="Ensembl"/>
        </authorList>
    </citation>
    <scope>IDENTIFICATION</scope>
</reference>
<feature type="coiled-coil region" evidence="4">
    <location>
        <begin position="166"/>
        <end position="221"/>
    </location>
</feature>
<dbReference type="SUPFAM" id="SSF47661">
    <property type="entry name" value="t-snare proteins"/>
    <property type="match status" value="1"/>
</dbReference>
<dbReference type="GO" id="GO:0000045">
    <property type="term" value="P:autophagosome assembly"/>
    <property type="evidence" value="ECO:0007669"/>
    <property type="project" value="TreeGrafter"/>
</dbReference>
<dbReference type="Proteomes" id="UP000257200">
    <property type="component" value="Unplaced"/>
</dbReference>
<dbReference type="SMART" id="SM00503">
    <property type="entry name" value="SynN"/>
    <property type="match status" value="1"/>
</dbReference>
<dbReference type="SMART" id="SM00397">
    <property type="entry name" value="t_SNARE"/>
    <property type="match status" value="1"/>
</dbReference>
<dbReference type="GO" id="GO:0000149">
    <property type="term" value="F:SNARE binding"/>
    <property type="evidence" value="ECO:0007669"/>
    <property type="project" value="TreeGrafter"/>
</dbReference>
<dbReference type="Pfam" id="PF05739">
    <property type="entry name" value="SNARE"/>
    <property type="match status" value="1"/>
</dbReference>
<dbReference type="InterPro" id="IPR006011">
    <property type="entry name" value="Syntaxin_N"/>
</dbReference>
<evidence type="ECO:0000256" key="3">
    <source>
        <dbReference type="RuleBase" id="RU003858"/>
    </source>
</evidence>
<dbReference type="InterPro" id="IPR045242">
    <property type="entry name" value="Syntaxin"/>
</dbReference>
<evidence type="ECO:0000259" key="5">
    <source>
        <dbReference type="PROSITE" id="PS50192"/>
    </source>
</evidence>
<dbReference type="CDD" id="cd15876">
    <property type="entry name" value="SNARE_syntaxin12"/>
    <property type="match status" value="1"/>
</dbReference>
<dbReference type="InterPro" id="IPR010989">
    <property type="entry name" value="SNARE"/>
</dbReference>
<name>A0A3Q1EV24_9TELE</name>
<dbReference type="Gene3D" id="1.20.5.110">
    <property type="match status" value="1"/>
</dbReference>
<dbReference type="GO" id="GO:0098837">
    <property type="term" value="C:postsynaptic recycling endosome"/>
    <property type="evidence" value="ECO:0007669"/>
    <property type="project" value="TreeGrafter"/>
</dbReference>
<dbReference type="InterPro" id="IPR000727">
    <property type="entry name" value="T_SNARE_dom"/>
</dbReference>
<dbReference type="STRING" id="80966.ENSAPOP00000007899"/>
<dbReference type="GeneTree" id="ENSGT01000000214440"/>
<keyword evidence="7" id="KW-1185">Reference proteome</keyword>
<evidence type="ECO:0000313" key="6">
    <source>
        <dbReference type="Ensembl" id="ENSAPOP00000007899.1"/>
    </source>
</evidence>
<keyword evidence="2 4" id="KW-0175">Coiled coil</keyword>
<proteinExistence type="inferred from homology"/>
<dbReference type="Gene3D" id="1.20.58.70">
    <property type="match status" value="1"/>
</dbReference>
<dbReference type="GO" id="GO:0005484">
    <property type="term" value="F:SNAP receptor activity"/>
    <property type="evidence" value="ECO:0007669"/>
    <property type="project" value="InterPro"/>
</dbReference>
<organism evidence="6 7">
    <name type="scientific">Acanthochromis polyacanthus</name>
    <name type="common">spiny chromis</name>
    <dbReference type="NCBI Taxonomy" id="80966"/>
    <lineage>
        <taxon>Eukaryota</taxon>
        <taxon>Metazoa</taxon>
        <taxon>Chordata</taxon>
        <taxon>Craniata</taxon>
        <taxon>Vertebrata</taxon>
        <taxon>Euteleostomi</taxon>
        <taxon>Actinopterygii</taxon>
        <taxon>Neopterygii</taxon>
        <taxon>Teleostei</taxon>
        <taxon>Neoteleostei</taxon>
        <taxon>Acanthomorphata</taxon>
        <taxon>Ovalentaria</taxon>
        <taxon>Pomacentridae</taxon>
        <taxon>Acanthochromis</taxon>
    </lineage>
</organism>
<sequence length="321" mass="36723">MSYGKAESYPFPQDFSSLIQTCSSNIQKITQNTAQIKTMVNQLGTRQDTSELQDRLQQIQHYTNQLAKETNKHLKELGSVPLPLSPSEQRQQKIQRERLMNDFSAALNNFQAVQRRAAEKEKESVARARAGSRLSVSESQRMADKITFCTCFIIEVAITEEDLELIKERETNIRQLESDIMDVNQIFKDLAVMIHDQGEMIDSIEANVENAEVHVERGTEQLQRAAYYQVSPYQLVLVVLFSAVLANHPPFSVFFITAKVAQEDVYSCYGLFHRNHHTCHHYLALFKVSQFHTTSVLVLCFTLPHHACKYPLGITRSVRRG</sequence>
<dbReference type="GO" id="GO:0031201">
    <property type="term" value="C:SNARE complex"/>
    <property type="evidence" value="ECO:0007669"/>
    <property type="project" value="TreeGrafter"/>
</dbReference>
<dbReference type="CDD" id="cd00179">
    <property type="entry name" value="SynN"/>
    <property type="match status" value="1"/>
</dbReference>
<dbReference type="GO" id="GO:0006906">
    <property type="term" value="P:vesicle fusion"/>
    <property type="evidence" value="ECO:0007669"/>
    <property type="project" value="TreeGrafter"/>
</dbReference>
<evidence type="ECO:0000313" key="7">
    <source>
        <dbReference type="Proteomes" id="UP000257200"/>
    </source>
</evidence>